<dbReference type="Pfam" id="PF03061">
    <property type="entry name" value="4HBT"/>
    <property type="match status" value="1"/>
</dbReference>
<dbReference type="InterPro" id="IPR006683">
    <property type="entry name" value="Thioestr_dom"/>
</dbReference>
<dbReference type="PANTHER" id="PTHR42856">
    <property type="entry name" value="ACYL-COENZYME A THIOESTERASE PAAI"/>
    <property type="match status" value="1"/>
</dbReference>
<dbReference type="NCBIfam" id="TIGR02286">
    <property type="entry name" value="PaaD"/>
    <property type="match status" value="1"/>
</dbReference>
<evidence type="ECO:0000313" key="5">
    <source>
        <dbReference type="Proteomes" id="UP000679307"/>
    </source>
</evidence>
<keyword evidence="5" id="KW-1185">Reference proteome</keyword>
<dbReference type="PANTHER" id="PTHR42856:SF1">
    <property type="entry name" value="ACYL-COENZYME A THIOESTERASE PAAI"/>
    <property type="match status" value="1"/>
</dbReference>
<dbReference type="Gene3D" id="3.10.129.10">
    <property type="entry name" value="Hotdog Thioesterase"/>
    <property type="match status" value="1"/>
</dbReference>
<keyword evidence="1 4" id="KW-0378">Hydrolase</keyword>
<feature type="region of interest" description="Disordered" evidence="2">
    <location>
        <begin position="141"/>
        <end position="165"/>
    </location>
</feature>
<reference evidence="4 5" key="1">
    <citation type="submission" date="2021-05" db="EMBL/GenBank/DDBJ databases">
        <title>Complete genome of Nocardioides aquaticus KCTC 9944T isolated from meromictic and hypersaline Ekho Lake, Antarctica.</title>
        <authorList>
            <person name="Hwang K."/>
            <person name="Kim K.M."/>
            <person name="Choe H."/>
        </authorList>
    </citation>
    <scope>NUCLEOTIDE SEQUENCE [LARGE SCALE GENOMIC DNA]</scope>
    <source>
        <strain evidence="4 5">KCTC 9944</strain>
    </source>
</reference>
<proteinExistence type="predicted"/>
<evidence type="ECO:0000256" key="2">
    <source>
        <dbReference type="SAM" id="MobiDB-lite"/>
    </source>
</evidence>
<sequence>MPDGPPPGTGTEHEVARSSTAAMWAGDAASRMLGMEVAAVGPGTASVTMTVRDDMVNGWGTCHGGLLATLADSAFAVACNSRGTVTVAAGFDVSFLEPGRLGDELVATAREVALRGRSGIFDVTVARATDGVAIAEFRGRSRSTGRRNPALLEPALPEPALPGPG</sequence>
<feature type="compositionally biased region" description="Pro residues" evidence="2">
    <location>
        <begin position="156"/>
        <end position="165"/>
    </location>
</feature>
<gene>
    <name evidence="4" type="primary">paaI</name>
    <name evidence="4" type="ORF">ENKNEFLB_03438</name>
</gene>
<dbReference type="InterPro" id="IPR052723">
    <property type="entry name" value="Acyl-CoA_thioesterase_PaaI"/>
</dbReference>
<evidence type="ECO:0000259" key="3">
    <source>
        <dbReference type="Pfam" id="PF03061"/>
    </source>
</evidence>
<dbReference type="EC" id="3.1.2.-" evidence="4"/>
<organism evidence="4 5">
    <name type="scientific">Nocardioides aquaticus</name>
    <dbReference type="NCBI Taxonomy" id="160826"/>
    <lineage>
        <taxon>Bacteria</taxon>
        <taxon>Bacillati</taxon>
        <taxon>Actinomycetota</taxon>
        <taxon>Actinomycetes</taxon>
        <taxon>Propionibacteriales</taxon>
        <taxon>Nocardioidaceae</taxon>
        <taxon>Nocardioides</taxon>
    </lineage>
</organism>
<dbReference type="SUPFAM" id="SSF54637">
    <property type="entry name" value="Thioesterase/thiol ester dehydrase-isomerase"/>
    <property type="match status" value="1"/>
</dbReference>
<protein>
    <submittedName>
        <fullName evidence="4">Acyl-coenzyme A thioesterase PaaI</fullName>
        <ecNumber evidence="4">3.1.2.-</ecNumber>
    </submittedName>
</protein>
<dbReference type="InterPro" id="IPR011973">
    <property type="entry name" value="PaaD"/>
</dbReference>
<name>A0ABX8EQB7_9ACTN</name>
<dbReference type="RefSeq" id="WP_214056473.1">
    <property type="nucleotide sequence ID" value="NZ_BAAAHS010000058.1"/>
</dbReference>
<dbReference type="NCBIfam" id="TIGR00369">
    <property type="entry name" value="unchar_dom_1"/>
    <property type="match status" value="1"/>
</dbReference>
<dbReference type="InterPro" id="IPR029069">
    <property type="entry name" value="HotDog_dom_sf"/>
</dbReference>
<accession>A0ABX8EQB7</accession>
<dbReference type="CDD" id="cd03443">
    <property type="entry name" value="PaaI_thioesterase"/>
    <property type="match status" value="1"/>
</dbReference>
<dbReference type="InterPro" id="IPR003736">
    <property type="entry name" value="PAAI_dom"/>
</dbReference>
<evidence type="ECO:0000256" key="1">
    <source>
        <dbReference type="ARBA" id="ARBA00022801"/>
    </source>
</evidence>
<dbReference type="EMBL" id="CP075371">
    <property type="protein sequence ID" value="QVT81033.1"/>
    <property type="molecule type" value="Genomic_DNA"/>
</dbReference>
<dbReference type="Proteomes" id="UP000679307">
    <property type="component" value="Chromosome"/>
</dbReference>
<dbReference type="GO" id="GO:0016787">
    <property type="term" value="F:hydrolase activity"/>
    <property type="evidence" value="ECO:0007669"/>
    <property type="project" value="UniProtKB-KW"/>
</dbReference>
<evidence type="ECO:0000313" key="4">
    <source>
        <dbReference type="EMBL" id="QVT81033.1"/>
    </source>
</evidence>
<feature type="domain" description="Thioesterase" evidence="3">
    <location>
        <begin position="60"/>
        <end position="132"/>
    </location>
</feature>